<proteinExistence type="predicted"/>
<reference evidence="1 2" key="1">
    <citation type="journal article" date="2022" name="DNA Res.">
        <title>Chromosomal-level genome assembly of the orchid tree Bauhinia variegata (Leguminosae; Cercidoideae) supports the allotetraploid origin hypothesis of Bauhinia.</title>
        <authorList>
            <person name="Zhong Y."/>
            <person name="Chen Y."/>
            <person name="Zheng D."/>
            <person name="Pang J."/>
            <person name="Liu Y."/>
            <person name="Luo S."/>
            <person name="Meng S."/>
            <person name="Qian L."/>
            <person name="Wei D."/>
            <person name="Dai S."/>
            <person name="Zhou R."/>
        </authorList>
    </citation>
    <scope>NUCLEOTIDE SEQUENCE [LARGE SCALE GENOMIC DNA]</scope>
    <source>
        <strain evidence="1">BV-YZ2020</strain>
    </source>
</reference>
<evidence type="ECO:0000313" key="1">
    <source>
        <dbReference type="EMBL" id="KAI4337406.1"/>
    </source>
</evidence>
<name>A0ACB9NN39_BAUVA</name>
<comment type="caution">
    <text evidence="1">The sequence shown here is derived from an EMBL/GenBank/DDBJ whole genome shotgun (WGS) entry which is preliminary data.</text>
</comment>
<gene>
    <name evidence="1" type="ORF">L6164_015828</name>
</gene>
<keyword evidence="2" id="KW-1185">Reference proteome</keyword>
<protein>
    <submittedName>
        <fullName evidence="1">Uncharacterized protein</fullName>
    </submittedName>
</protein>
<evidence type="ECO:0000313" key="2">
    <source>
        <dbReference type="Proteomes" id="UP000828941"/>
    </source>
</evidence>
<dbReference type="EMBL" id="CM039431">
    <property type="protein sequence ID" value="KAI4337406.1"/>
    <property type="molecule type" value="Genomic_DNA"/>
</dbReference>
<dbReference type="Proteomes" id="UP000828941">
    <property type="component" value="Chromosome 6"/>
</dbReference>
<organism evidence="1 2">
    <name type="scientific">Bauhinia variegata</name>
    <name type="common">Purple orchid tree</name>
    <name type="synonym">Phanera variegata</name>
    <dbReference type="NCBI Taxonomy" id="167791"/>
    <lineage>
        <taxon>Eukaryota</taxon>
        <taxon>Viridiplantae</taxon>
        <taxon>Streptophyta</taxon>
        <taxon>Embryophyta</taxon>
        <taxon>Tracheophyta</taxon>
        <taxon>Spermatophyta</taxon>
        <taxon>Magnoliopsida</taxon>
        <taxon>eudicotyledons</taxon>
        <taxon>Gunneridae</taxon>
        <taxon>Pentapetalae</taxon>
        <taxon>rosids</taxon>
        <taxon>fabids</taxon>
        <taxon>Fabales</taxon>
        <taxon>Fabaceae</taxon>
        <taxon>Cercidoideae</taxon>
        <taxon>Cercideae</taxon>
        <taxon>Bauhiniinae</taxon>
        <taxon>Bauhinia</taxon>
    </lineage>
</organism>
<accession>A0ACB9NN39</accession>
<sequence>MSSRSSSLLCVVVLLAVCSGVQGFNVTRLLGQYPEFSTFNQHITETKLADQINGRRTITVLALDNSAIGSISGRSKDSIKAIVSTHIILDYYDEKKLMNLQGSSAQLTTLYQTTGIAIRLQGFINVAIIGEGEIAFGSAVRGAPLNSKLVKTVTTQPYNISVLQVTEPIIPPGIDAQSPWPAPGAQTPLPHRKPPPTRDEEVDAESPAEAEAEAPISAAPTTAPAPGPAPNDKPADDDGSADSAPPHGGSSRTHIGLAGSMIMGLFYLFVSL</sequence>